<comment type="caution">
    <text evidence="1">The sequence shown here is derived from an EMBL/GenBank/DDBJ whole genome shotgun (WGS) entry which is preliminary data.</text>
</comment>
<organism evidence="1 2">
    <name type="scientific">Xylaria bambusicola</name>
    <dbReference type="NCBI Taxonomy" id="326684"/>
    <lineage>
        <taxon>Eukaryota</taxon>
        <taxon>Fungi</taxon>
        <taxon>Dikarya</taxon>
        <taxon>Ascomycota</taxon>
        <taxon>Pezizomycotina</taxon>
        <taxon>Sordariomycetes</taxon>
        <taxon>Xylariomycetidae</taxon>
        <taxon>Xylariales</taxon>
        <taxon>Xylariaceae</taxon>
        <taxon>Xylaria</taxon>
    </lineage>
</organism>
<keyword evidence="2" id="KW-1185">Reference proteome</keyword>
<sequence length="64" mass="7171">MTSQAQHPHLPLPDYFSQFASIYFHQTGHSTLNILSDVITDNIQLQITLSTLIPSSTTMLRDLA</sequence>
<name>A0AAN7Z6N3_9PEZI</name>
<protein>
    <submittedName>
        <fullName evidence="1">Uncharacterized protein</fullName>
    </submittedName>
</protein>
<dbReference type="Proteomes" id="UP001305414">
    <property type="component" value="Unassembled WGS sequence"/>
</dbReference>
<proteinExistence type="predicted"/>
<gene>
    <name evidence="1" type="ORF">RRF57_007921</name>
</gene>
<dbReference type="AlphaFoldDB" id="A0AAN7Z6N3"/>
<evidence type="ECO:0000313" key="2">
    <source>
        <dbReference type="Proteomes" id="UP001305414"/>
    </source>
</evidence>
<dbReference type="EMBL" id="JAWHQM010000023">
    <property type="protein sequence ID" value="KAK5632207.1"/>
    <property type="molecule type" value="Genomic_DNA"/>
</dbReference>
<accession>A0AAN7Z6N3</accession>
<reference evidence="1 2" key="1">
    <citation type="submission" date="2023-10" db="EMBL/GenBank/DDBJ databases">
        <title>Draft genome sequence of Xylaria bambusicola isolate GMP-LS, the root and basal stem rot pathogen of sugarcane in Indonesia.</title>
        <authorList>
            <person name="Selvaraj P."/>
            <person name="Muralishankar V."/>
            <person name="Muruganantham S."/>
            <person name="Sp S."/>
            <person name="Haryani S."/>
            <person name="Lau K.J.X."/>
            <person name="Naqvi N.I."/>
        </authorList>
    </citation>
    <scope>NUCLEOTIDE SEQUENCE [LARGE SCALE GENOMIC DNA]</scope>
    <source>
        <strain evidence="1">GMP-LS</strain>
    </source>
</reference>
<evidence type="ECO:0000313" key="1">
    <source>
        <dbReference type="EMBL" id="KAK5632207.1"/>
    </source>
</evidence>